<proteinExistence type="predicted"/>
<keyword evidence="1" id="KW-0614">Plasmid</keyword>
<protein>
    <submittedName>
        <fullName evidence="1">Uncharacterized protein</fullName>
    </submittedName>
</protein>
<dbReference type="AlphaFoldDB" id="A0A6M4NQ85"/>
<name>A0A6M4NQ85_AERCA</name>
<evidence type="ECO:0000313" key="1">
    <source>
        <dbReference type="EMBL" id="QJR99772.1"/>
    </source>
</evidence>
<reference evidence="1" key="1">
    <citation type="submission" date="2019-10" db="EMBL/GenBank/DDBJ databases">
        <authorList>
            <person name="Zhou D."/>
            <person name="Cheng Q."/>
        </authorList>
    </citation>
    <scope>NUCLEOTIDE SEQUENCE</scope>
    <source>
        <strain evidence="1">1507-17068</strain>
        <plasmid evidence="1">p717068-IMP</plasmid>
    </source>
</reference>
<geneLocation type="plasmid" evidence="1">
    <name>p717068-IMP</name>
</geneLocation>
<dbReference type="RefSeq" id="WP_181715896.1">
    <property type="nucleotide sequence ID" value="NZ_AP024403.1"/>
</dbReference>
<dbReference type="EMBL" id="MN629346">
    <property type="protein sequence ID" value="QJR99772.1"/>
    <property type="molecule type" value="Genomic_DNA"/>
</dbReference>
<sequence length="49" mass="5691">MSNLFETMTTDNLLKLKDRLEQAIELSRSCSIDLLERHQAVEEALTNRL</sequence>
<organism evidence="1">
    <name type="scientific">Aeromonas caviae</name>
    <name type="common">Aeromonas punctata</name>
    <dbReference type="NCBI Taxonomy" id="648"/>
    <lineage>
        <taxon>Bacteria</taxon>
        <taxon>Pseudomonadati</taxon>
        <taxon>Pseudomonadota</taxon>
        <taxon>Gammaproteobacteria</taxon>
        <taxon>Aeromonadales</taxon>
        <taxon>Aeromonadaceae</taxon>
        <taxon>Aeromonas</taxon>
    </lineage>
</organism>
<accession>A0A6M4NQ85</accession>